<protein>
    <recommendedName>
        <fullName evidence="1">DUF3846 domain-containing protein</fullName>
    </recommendedName>
</protein>
<keyword evidence="3" id="KW-1185">Reference proteome</keyword>
<dbReference type="AlphaFoldDB" id="A0A348FZC9"/>
<gene>
    <name evidence="2" type="ORF">BLTE_13470</name>
</gene>
<sequence length="124" mass="13847">MRAYLIDPKTFTISEVEHDGSVEDIYRLIKADRFDAARFNDTGDAVFIDDDGLGKGPRWDFFQISGFPHPLAGRGLVLGCDENGDSTTPTVTREWLLEHVAFLVCVEPGVFAVIRPMPCCEVRL</sequence>
<dbReference type="OrthoDB" id="950017at2"/>
<reference evidence="2 3" key="1">
    <citation type="submission" date="2018-08" db="EMBL/GenBank/DDBJ databases">
        <title>Complete genome sequencing of Blastochloris tepida GI.</title>
        <authorList>
            <person name="Tsukatani Y."/>
            <person name="Mori H."/>
        </authorList>
    </citation>
    <scope>NUCLEOTIDE SEQUENCE [LARGE SCALE GENOMIC DNA]</scope>
    <source>
        <strain evidence="2 3">GI</strain>
    </source>
</reference>
<dbReference type="Pfam" id="PF12957">
    <property type="entry name" value="DUF3846"/>
    <property type="match status" value="1"/>
</dbReference>
<evidence type="ECO:0000259" key="1">
    <source>
        <dbReference type="Pfam" id="PF12957"/>
    </source>
</evidence>
<dbReference type="Proteomes" id="UP000266934">
    <property type="component" value="Chromosome"/>
</dbReference>
<organism evidence="2 3">
    <name type="scientific">Blastochloris tepida</name>
    <dbReference type="NCBI Taxonomy" id="2233851"/>
    <lineage>
        <taxon>Bacteria</taxon>
        <taxon>Pseudomonadati</taxon>
        <taxon>Pseudomonadota</taxon>
        <taxon>Alphaproteobacteria</taxon>
        <taxon>Hyphomicrobiales</taxon>
        <taxon>Blastochloridaceae</taxon>
        <taxon>Blastochloris</taxon>
    </lineage>
</organism>
<proteinExistence type="predicted"/>
<accession>A0A348FZC9</accession>
<feature type="domain" description="DUF3846" evidence="1">
    <location>
        <begin position="1"/>
        <end position="88"/>
    </location>
</feature>
<dbReference type="EMBL" id="AP018907">
    <property type="protein sequence ID" value="BBF92662.1"/>
    <property type="molecule type" value="Genomic_DNA"/>
</dbReference>
<dbReference type="KEGG" id="blag:BLTE_13470"/>
<evidence type="ECO:0000313" key="2">
    <source>
        <dbReference type="EMBL" id="BBF92662.1"/>
    </source>
</evidence>
<evidence type="ECO:0000313" key="3">
    <source>
        <dbReference type="Proteomes" id="UP000266934"/>
    </source>
</evidence>
<name>A0A348FZC9_9HYPH</name>
<dbReference type="RefSeq" id="WP_126398708.1">
    <property type="nucleotide sequence ID" value="NZ_AP018907.1"/>
</dbReference>
<dbReference type="InterPro" id="IPR024559">
    <property type="entry name" value="DUF3846"/>
</dbReference>